<name>A0ABT6FT52_9FLAO</name>
<dbReference type="EMBL" id="JAPMUA010000003">
    <property type="protein sequence ID" value="MDG3586448.1"/>
    <property type="molecule type" value="Genomic_DNA"/>
</dbReference>
<accession>A0ABT6FT52</accession>
<dbReference type="Proteomes" id="UP001153642">
    <property type="component" value="Unassembled WGS sequence"/>
</dbReference>
<organism evidence="1 2">
    <name type="scientific">Galbibacter pacificus</name>
    <dbReference type="NCBI Taxonomy" id="2996052"/>
    <lineage>
        <taxon>Bacteria</taxon>
        <taxon>Pseudomonadati</taxon>
        <taxon>Bacteroidota</taxon>
        <taxon>Flavobacteriia</taxon>
        <taxon>Flavobacteriales</taxon>
        <taxon>Flavobacteriaceae</taxon>
        <taxon>Galbibacter</taxon>
    </lineage>
</organism>
<proteinExistence type="predicted"/>
<gene>
    <name evidence="1" type="ORF">OSR52_11250</name>
</gene>
<sequence length="46" mass="5312">MKVLLIAIFVSVIGYAQIQSDYDKSIDFASYKTYSFEGWEKIATRD</sequence>
<keyword evidence="2" id="KW-1185">Reference proteome</keyword>
<reference evidence="1" key="1">
    <citation type="submission" date="2022-11" db="EMBL/GenBank/DDBJ databases">
        <title>High-quality draft genome sequence of Galbibacter sp. strain CMA-7.</title>
        <authorList>
            <person name="Wei L."/>
            <person name="Dong C."/>
            <person name="Shao Z."/>
        </authorList>
    </citation>
    <scope>NUCLEOTIDE SEQUENCE</scope>
    <source>
        <strain evidence="1">CMA-7</strain>
    </source>
</reference>
<evidence type="ECO:0000313" key="1">
    <source>
        <dbReference type="EMBL" id="MDG3586448.1"/>
    </source>
</evidence>
<protein>
    <submittedName>
        <fullName evidence="1">Uncharacterized protein</fullName>
    </submittedName>
</protein>
<dbReference type="RefSeq" id="WP_277899652.1">
    <property type="nucleotide sequence ID" value="NZ_JAPMUA010000003.1"/>
</dbReference>
<comment type="caution">
    <text evidence="1">The sequence shown here is derived from an EMBL/GenBank/DDBJ whole genome shotgun (WGS) entry which is preliminary data.</text>
</comment>
<evidence type="ECO:0000313" key="2">
    <source>
        <dbReference type="Proteomes" id="UP001153642"/>
    </source>
</evidence>